<feature type="transmembrane region" description="Helical" evidence="5">
    <location>
        <begin position="55"/>
        <end position="76"/>
    </location>
</feature>
<organism evidence="6 7">
    <name type="scientific">Iodobacter fluviatilis</name>
    <dbReference type="NCBI Taxonomy" id="537"/>
    <lineage>
        <taxon>Bacteria</taxon>
        <taxon>Pseudomonadati</taxon>
        <taxon>Pseudomonadota</taxon>
        <taxon>Betaproteobacteria</taxon>
        <taxon>Neisseriales</taxon>
        <taxon>Chitinibacteraceae</taxon>
        <taxon>Iodobacter</taxon>
    </lineage>
</organism>
<evidence type="ECO:0000256" key="5">
    <source>
        <dbReference type="SAM" id="Phobius"/>
    </source>
</evidence>
<keyword evidence="7" id="KW-1185">Reference proteome</keyword>
<evidence type="ECO:0000256" key="3">
    <source>
        <dbReference type="ARBA" id="ARBA00022989"/>
    </source>
</evidence>
<evidence type="ECO:0000256" key="2">
    <source>
        <dbReference type="ARBA" id="ARBA00022692"/>
    </source>
</evidence>
<dbReference type="EMBL" id="CP025781">
    <property type="protein sequence ID" value="QBC43143.1"/>
    <property type="molecule type" value="Genomic_DNA"/>
</dbReference>
<feature type="transmembrane region" description="Helical" evidence="5">
    <location>
        <begin position="82"/>
        <end position="100"/>
    </location>
</feature>
<proteinExistence type="predicted"/>
<reference evidence="6 7" key="1">
    <citation type="submission" date="2018-01" db="EMBL/GenBank/DDBJ databases">
        <title>Genome sequence of Iodobacter sp. strain PCH194 isolated from Indian Trans-Himalaya.</title>
        <authorList>
            <person name="Kumar V."/>
            <person name="Thakur V."/>
            <person name="Kumar S."/>
            <person name="Singh D."/>
        </authorList>
    </citation>
    <scope>NUCLEOTIDE SEQUENCE [LARGE SCALE GENOMIC DNA]</scope>
    <source>
        <strain evidence="6 7">PCH194</strain>
    </source>
</reference>
<feature type="transmembrane region" description="Helical" evidence="5">
    <location>
        <begin position="20"/>
        <end position="41"/>
    </location>
</feature>
<name>A0A7G3G7X9_9NEIS</name>
<dbReference type="InterPro" id="IPR019109">
    <property type="entry name" value="MamF_MmsF"/>
</dbReference>
<keyword evidence="3 5" id="KW-1133">Transmembrane helix</keyword>
<sequence>MDDNQFPVTTPVKSDSNTIAALTWVGGIFFGFIPSLIVFLLKKDDPFVLEHAKEALNWSITVMIGYAISAVLTVILVGFLGIFLLGLANVVFCIIAAITASKGEAYRLPYVLRLIK</sequence>
<dbReference type="Proteomes" id="UP000515917">
    <property type="component" value="Chromosome"/>
</dbReference>
<accession>A0A7G3G7X9</accession>
<keyword evidence="2 5" id="KW-0812">Transmembrane</keyword>
<dbReference type="RefSeq" id="WP_130105748.1">
    <property type="nucleotide sequence ID" value="NZ_CP025781.1"/>
</dbReference>
<evidence type="ECO:0000256" key="1">
    <source>
        <dbReference type="ARBA" id="ARBA00004141"/>
    </source>
</evidence>
<evidence type="ECO:0000256" key="4">
    <source>
        <dbReference type="ARBA" id="ARBA00023136"/>
    </source>
</evidence>
<evidence type="ECO:0000313" key="7">
    <source>
        <dbReference type="Proteomes" id="UP000515917"/>
    </source>
</evidence>
<keyword evidence="4 5" id="KW-0472">Membrane</keyword>
<dbReference type="AlphaFoldDB" id="A0A7G3G7X9"/>
<dbReference type="Pfam" id="PF09685">
    <property type="entry name" value="MamF_MmsF"/>
    <property type="match status" value="1"/>
</dbReference>
<protein>
    <submittedName>
        <fullName evidence="6">DUF4870 domain-containing protein</fullName>
    </submittedName>
</protein>
<dbReference type="KEGG" id="ifl:C1H71_05975"/>
<comment type="subcellular location">
    <subcellularLocation>
        <location evidence="1">Membrane</location>
        <topology evidence="1">Multi-pass membrane protein</topology>
    </subcellularLocation>
</comment>
<gene>
    <name evidence="6" type="ORF">C1H71_05975</name>
</gene>
<evidence type="ECO:0000313" key="6">
    <source>
        <dbReference type="EMBL" id="QBC43143.1"/>
    </source>
</evidence>